<feature type="binding site" evidence="9">
    <location>
        <begin position="30"/>
        <end position="37"/>
    </location>
    <ligand>
        <name>ATP</name>
        <dbReference type="ChEBI" id="CHEBI:30616"/>
    </ligand>
</feature>
<evidence type="ECO:0000313" key="14">
    <source>
        <dbReference type="Proteomes" id="UP000254631"/>
    </source>
</evidence>
<dbReference type="GO" id="GO:0006302">
    <property type="term" value="P:double-strand break repair"/>
    <property type="evidence" value="ECO:0007669"/>
    <property type="project" value="TreeGrafter"/>
</dbReference>
<evidence type="ECO:0000256" key="1">
    <source>
        <dbReference type="ARBA" id="ARBA00004496"/>
    </source>
</evidence>
<name>A0A378JZR2_LEGPN</name>
<keyword evidence="9 10" id="KW-0742">SOS response</keyword>
<keyword evidence="9 10" id="KW-0234">DNA repair</keyword>
<proteinExistence type="inferred from homology"/>
<dbReference type="GO" id="GO:0005524">
    <property type="term" value="F:ATP binding"/>
    <property type="evidence" value="ECO:0007669"/>
    <property type="project" value="UniProtKB-UniRule"/>
</dbReference>
<evidence type="ECO:0000313" key="12">
    <source>
        <dbReference type="EMBL" id="MCZ4719776.1"/>
    </source>
</evidence>
<dbReference type="EMBL" id="JAPXIC010000074">
    <property type="protein sequence ID" value="MCZ4719776.1"/>
    <property type="molecule type" value="Genomic_DNA"/>
</dbReference>
<dbReference type="GO" id="GO:0000731">
    <property type="term" value="P:DNA synthesis involved in DNA repair"/>
    <property type="evidence" value="ECO:0007669"/>
    <property type="project" value="TreeGrafter"/>
</dbReference>
<evidence type="ECO:0000256" key="9">
    <source>
        <dbReference type="HAMAP-Rule" id="MF_00365"/>
    </source>
</evidence>
<dbReference type="HAMAP" id="MF_00365">
    <property type="entry name" value="RecF"/>
    <property type="match status" value="1"/>
</dbReference>
<accession>A0A378JZR2</accession>
<dbReference type="InterPro" id="IPR001238">
    <property type="entry name" value="DNA-binding_RecF"/>
</dbReference>
<dbReference type="Gene3D" id="3.40.50.300">
    <property type="entry name" value="P-loop containing nucleotide triphosphate hydrolases"/>
    <property type="match status" value="1"/>
</dbReference>
<dbReference type="GO" id="GO:0003697">
    <property type="term" value="F:single-stranded DNA binding"/>
    <property type="evidence" value="ECO:0007669"/>
    <property type="project" value="UniProtKB-UniRule"/>
</dbReference>
<dbReference type="Proteomes" id="UP000254631">
    <property type="component" value="Unassembled WGS sequence"/>
</dbReference>
<dbReference type="PROSITE" id="PS00618">
    <property type="entry name" value="RECF_2"/>
    <property type="match status" value="1"/>
</dbReference>
<comment type="function">
    <text evidence="9 10">The RecF protein is involved in DNA metabolism; it is required for DNA replication and normal SOS inducibility. RecF binds preferentially to single-stranded, linear DNA. It also seems to bind ATP.</text>
</comment>
<feature type="domain" description="RecF/RecN/SMC N-terminal" evidence="11">
    <location>
        <begin position="3"/>
        <end position="328"/>
    </location>
</feature>
<evidence type="ECO:0000256" key="6">
    <source>
        <dbReference type="ARBA" id="ARBA00022741"/>
    </source>
</evidence>
<dbReference type="Pfam" id="PF02463">
    <property type="entry name" value="SMC_N"/>
    <property type="match status" value="1"/>
</dbReference>
<dbReference type="InterPro" id="IPR042174">
    <property type="entry name" value="RecF_2"/>
</dbReference>
<keyword evidence="8 9" id="KW-0238">DNA-binding</keyword>
<sequence>MILSEVRIHNFRNIASTSLILNPNFNCITGPNGSGKTSLLEALYMLSCAHSFRSREVAPIISYGQNQLNVFAHTYDESTISVQKSITDGTQIKLNNQFCCTTSQLAYALPCQVIYSDIFQIIDAGPSVRRSLLDWGLFHVKHDYLKIWKDYKRILSQRNALLKSRATYEHFIPWDQQLSQLANQLDKARNDYFLQWQPKFYQVLSDLTNISCTIEYYKGWDRKNAGQNMEELLQKSFDSDKNKLYTQYGPHQADLIINIEQYRVKHTLSRGQQKIILIALKLAQGQLLDKDCLYLIDDLAAELDDYHQRNLIKYLTQQKGQFVITNLINNNNYDILPIDSGLFEVNCGAIKVL</sequence>
<dbReference type="PANTHER" id="PTHR32182:SF0">
    <property type="entry name" value="DNA REPLICATION AND REPAIR PROTEIN RECF"/>
    <property type="match status" value="1"/>
</dbReference>
<evidence type="ECO:0000256" key="7">
    <source>
        <dbReference type="ARBA" id="ARBA00022840"/>
    </source>
</evidence>
<keyword evidence="4 9" id="KW-0963">Cytoplasm</keyword>
<keyword evidence="9 10" id="KW-0227">DNA damage</keyword>
<dbReference type="GO" id="GO:0006260">
    <property type="term" value="P:DNA replication"/>
    <property type="evidence" value="ECO:0007669"/>
    <property type="project" value="UniProtKB-UniRule"/>
</dbReference>
<reference evidence="13 14" key="1">
    <citation type="submission" date="2018-06" db="EMBL/GenBank/DDBJ databases">
        <authorList>
            <consortium name="Pathogen Informatics"/>
            <person name="Doyle S."/>
        </authorList>
    </citation>
    <scope>NUCLEOTIDE SEQUENCE [LARGE SCALE GENOMIC DNA]</scope>
    <source>
        <strain evidence="13 14">NCTC12000</strain>
    </source>
</reference>
<evidence type="ECO:0000256" key="4">
    <source>
        <dbReference type="ARBA" id="ARBA00022490"/>
    </source>
</evidence>
<comment type="subcellular location">
    <subcellularLocation>
        <location evidence="1 9 10">Cytoplasm</location>
    </subcellularLocation>
</comment>
<dbReference type="PANTHER" id="PTHR32182">
    <property type="entry name" value="DNA REPLICATION AND REPAIR PROTEIN RECF"/>
    <property type="match status" value="1"/>
</dbReference>
<dbReference type="InterPro" id="IPR003395">
    <property type="entry name" value="RecF/RecN/SMC_N"/>
</dbReference>
<dbReference type="SUPFAM" id="SSF52540">
    <property type="entry name" value="P-loop containing nucleoside triphosphate hydrolases"/>
    <property type="match status" value="1"/>
</dbReference>
<evidence type="ECO:0000256" key="3">
    <source>
        <dbReference type="ARBA" id="ARBA00020170"/>
    </source>
</evidence>
<dbReference type="NCBIfam" id="TIGR00611">
    <property type="entry name" value="recf"/>
    <property type="match status" value="1"/>
</dbReference>
<evidence type="ECO:0000259" key="11">
    <source>
        <dbReference type="Pfam" id="PF02463"/>
    </source>
</evidence>
<evidence type="ECO:0000313" key="13">
    <source>
        <dbReference type="EMBL" id="STX78128.1"/>
    </source>
</evidence>
<reference evidence="12" key="2">
    <citation type="submission" date="2022-12" db="EMBL/GenBank/DDBJ databases">
        <title>Comparative genomics of Legionella pneumophila isolates from the West Bank and Germany support molecular epidemiology of Legionnaires disease.</title>
        <authorList>
            <person name="Zayed A.R."/>
            <person name="Bitar D.M."/>
            <person name="Steinert M."/>
            <person name="Lueck C."/>
            <person name="Brettar I."/>
            <person name="Hoefle M.G."/>
            <person name="Bunk B."/>
        </authorList>
    </citation>
    <scope>NUCLEOTIDE SEQUENCE</scope>
    <source>
        <strain evidence="12">H23</strain>
    </source>
</reference>
<keyword evidence="6 9" id="KW-0547">Nucleotide-binding</keyword>
<evidence type="ECO:0000256" key="2">
    <source>
        <dbReference type="ARBA" id="ARBA00008016"/>
    </source>
</evidence>
<dbReference type="EMBL" id="UGOL01000001">
    <property type="protein sequence ID" value="STX78128.1"/>
    <property type="molecule type" value="Genomic_DNA"/>
</dbReference>
<dbReference type="Gene3D" id="1.20.1050.90">
    <property type="entry name" value="RecF/RecN/SMC, N-terminal domain"/>
    <property type="match status" value="1"/>
</dbReference>
<dbReference type="InterPro" id="IPR018078">
    <property type="entry name" value="DNA-binding_RecF_CS"/>
</dbReference>
<dbReference type="InterPro" id="IPR027417">
    <property type="entry name" value="P-loop_NTPase"/>
</dbReference>
<dbReference type="GO" id="GO:0005737">
    <property type="term" value="C:cytoplasm"/>
    <property type="evidence" value="ECO:0007669"/>
    <property type="project" value="UniProtKB-SubCell"/>
</dbReference>
<dbReference type="Proteomes" id="UP001071279">
    <property type="component" value="Unassembled WGS sequence"/>
</dbReference>
<evidence type="ECO:0000256" key="5">
    <source>
        <dbReference type="ARBA" id="ARBA00022705"/>
    </source>
</evidence>
<keyword evidence="7 9" id="KW-0067">ATP-binding</keyword>
<dbReference type="AlphaFoldDB" id="A0A378JZR2"/>
<organism evidence="13 14">
    <name type="scientific">Legionella pneumophila</name>
    <dbReference type="NCBI Taxonomy" id="446"/>
    <lineage>
        <taxon>Bacteria</taxon>
        <taxon>Pseudomonadati</taxon>
        <taxon>Pseudomonadota</taxon>
        <taxon>Gammaproteobacteria</taxon>
        <taxon>Legionellales</taxon>
        <taxon>Legionellaceae</taxon>
        <taxon>Legionella</taxon>
    </lineage>
</organism>
<evidence type="ECO:0000256" key="8">
    <source>
        <dbReference type="ARBA" id="ARBA00023125"/>
    </source>
</evidence>
<dbReference type="GO" id="GO:0009432">
    <property type="term" value="P:SOS response"/>
    <property type="evidence" value="ECO:0007669"/>
    <property type="project" value="UniProtKB-UniRule"/>
</dbReference>
<comment type="similarity">
    <text evidence="2 9 10">Belongs to the RecF family.</text>
</comment>
<protein>
    <recommendedName>
        <fullName evidence="3 9">DNA replication and repair protein RecF</fullName>
    </recommendedName>
</protein>
<evidence type="ECO:0000256" key="10">
    <source>
        <dbReference type="RuleBase" id="RU000578"/>
    </source>
</evidence>
<dbReference type="RefSeq" id="WP_011945195.1">
    <property type="nucleotide sequence ID" value="NZ_BAZA01000015.1"/>
</dbReference>
<keyword evidence="5 9" id="KW-0235">DNA replication</keyword>
<gene>
    <name evidence="9 13" type="primary">recF</name>
    <name evidence="13" type="ORF">NCTC12000_00003</name>
    <name evidence="12" type="ORF">O6C86_11205</name>
</gene>